<comment type="caution">
    <text evidence="12">The sequence shown here is derived from an EMBL/GenBank/DDBJ whole genome shotgun (WGS) entry which is preliminary data.</text>
</comment>
<evidence type="ECO:0000256" key="8">
    <source>
        <dbReference type="ARBA" id="ARBA00023034"/>
    </source>
</evidence>
<dbReference type="GO" id="GO:0000139">
    <property type="term" value="C:Golgi membrane"/>
    <property type="evidence" value="ECO:0007669"/>
    <property type="project" value="UniProtKB-SubCell"/>
</dbReference>
<evidence type="ECO:0000256" key="11">
    <source>
        <dbReference type="RuleBase" id="RU363063"/>
    </source>
</evidence>
<dbReference type="Proteomes" id="UP001347796">
    <property type="component" value="Unassembled WGS sequence"/>
</dbReference>
<proteinExistence type="inferred from homology"/>
<keyword evidence="13" id="KW-1185">Reference proteome</keyword>
<keyword evidence="5 11" id="KW-0812">Transmembrane</keyword>
<feature type="transmembrane region" description="Helical" evidence="11">
    <location>
        <begin position="20"/>
        <end position="37"/>
    </location>
</feature>
<dbReference type="GO" id="GO:0006493">
    <property type="term" value="P:protein O-linked glycosylation"/>
    <property type="evidence" value="ECO:0007669"/>
    <property type="project" value="TreeGrafter"/>
</dbReference>
<dbReference type="FunFam" id="3.90.550.50:FF:000001">
    <property type="entry name" value="Hexosyltransferase"/>
    <property type="match status" value="1"/>
</dbReference>
<dbReference type="AlphaFoldDB" id="A0AAN8IYI0"/>
<evidence type="ECO:0000313" key="12">
    <source>
        <dbReference type="EMBL" id="KAK6168107.1"/>
    </source>
</evidence>
<evidence type="ECO:0000256" key="9">
    <source>
        <dbReference type="ARBA" id="ARBA00023136"/>
    </source>
</evidence>
<evidence type="ECO:0000256" key="4">
    <source>
        <dbReference type="ARBA" id="ARBA00022679"/>
    </source>
</evidence>
<evidence type="ECO:0000256" key="5">
    <source>
        <dbReference type="ARBA" id="ARBA00022692"/>
    </source>
</evidence>
<keyword evidence="6 11" id="KW-0735">Signal-anchor</keyword>
<comment type="subcellular location">
    <subcellularLocation>
        <location evidence="1 11">Golgi apparatus membrane</location>
        <topology evidence="1 11">Single-pass type II membrane protein</topology>
    </subcellularLocation>
</comment>
<evidence type="ECO:0000256" key="2">
    <source>
        <dbReference type="ARBA" id="ARBA00008661"/>
    </source>
</evidence>
<sequence length="340" mass="40044">MYAVLCSLFQLRGKKKNKCIAAAFVVLMMWIIYYVVYEYTVCGSDPYSFLSEHCFADTRTHSYKYLINEAEICKPLPDNIFLLIVVPSRTSEFEERQVIRQTWGSLAVNNTEIRLVFMLGYRPEIDQQVLKSESETYHDIIQEDFYDSYRNLSIKSEAILRFANTFCSNVKYILKVDADVFVNLPALIEDLRERGGTNMIMGYVFSFRMPFRDQGSKFYFERISYPLTYLPTYLNGPAYVLSGDTPRKLLSVALNTKQYALEDIFITGVVRKRAAVQLIHHRRFDYRKPFVDICWFEHKIIGHSFNKEQMLEIWSQKVQNKTCTTSIRVFYMLHDRLALW</sequence>
<keyword evidence="7 11" id="KW-1133">Transmembrane helix</keyword>
<dbReference type="GO" id="GO:0016758">
    <property type="term" value="F:hexosyltransferase activity"/>
    <property type="evidence" value="ECO:0007669"/>
    <property type="project" value="InterPro"/>
</dbReference>
<keyword evidence="4" id="KW-0808">Transferase</keyword>
<dbReference type="PANTHER" id="PTHR11214">
    <property type="entry name" value="BETA-1,3-N-ACETYLGLUCOSAMINYLTRANSFERASE"/>
    <property type="match status" value="1"/>
</dbReference>
<dbReference type="EC" id="2.4.1.-" evidence="11"/>
<dbReference type="EMBL" id="JAZGQO010000018">
    <property type="protein sequence ID" value="KAK6168107.1"/>
    <property type="molecule type" value="Genomic_DNA"/>
</dbReference>
<keyword evidence="9 11" id="KW-0472">Membrane</keyword>
<evidence type="ECO:0000256" key="6">
    <source>
        <dbReference type="ARBA" id="ARBA00022968"/>
    </source>
</evidence>
<evidence type="ECO:0000256" key="1">
    <source>
        <dbReference type="ARBA" id="ARBA00004323"/>
    </source>
</evidence>
<evidence type="ECO:0000313" key="13">
    <source>
        <dbReference type="Proteomes" id="UP001347796"/>
    </source>
</evidence>
<evidence type="ECO:0000256" key="3">
    <source>
        <dbReference type="ARBA" id="ARBA00022676"/>
    </source>
</evidence>
<dbReference type="Gene3D" id="3.90.550.50">
    <property type="match status" value="1"/>
</dbReference>
<organism evidence="12 13">
    <name type="scientific">Patella caerulea</name>
    <name type="common">Rayed Mediterranean limpet</name>
    <dbReference type="NCBI Taxonomy" id="87958"/>
    <lineage>
        <taxon>Eukaryota</taxon>
        <taxon>Metazoa</taxon>
        <taxon>Spiralia</taxon>
        <taxon>Lophotrochozoa</taxon>
        <taxon>Mollusca</taxon>
        <taxon>Gastropoda</taxon>
        <taxon>Patellogastropoda</taxon>
        <taxon>Patelloidea</taxon>
        <taxon>Patellidae</taxon>
        <taxon>Patella</taxon>
    </lineage>
</organism>
<accession>A0AAN8IYI0</accession>
<keyword evidence="8 11" id="KW-0333">Golgi apparatus</keyword>
<keyword evidence="10" id="KW-0325">Glycoprotein</keyword>
<dbReference type="InterPro" id="IPR002659">
    <property type="entry name" value="Glyco_trans_31"/>
</dbReference>
<protein>
    <recommendedName>
        <fullName evidence="11">Hexosyltransferase</fullName>
        <ecNumber evidence="11">2.4.1.-</ecNumber>
    </recommendedName>
</protein>
<dbReference type="PANTHER" id="PTHR11214:SF314">
    <property type="entry name" value="HEXOSYLTRANSFERASE"/>
    <property type="match status" value="1"/>
</dbReference>
<reference evidence="12 13" key="1">
    <citation type="submission" date="2024-01" db="EMBL/GenBank/DDBJ databases">
        <title>The genome of the rayed Mediterranean limpet Patella caerulea (Linnaeus, 1758).</title>
        <authorList>
            <person name="Anh-Thu Weber A."/>
            <person name="Halstead-Nussloch G."/>
        </authorList>
    </citation>
    <scope>NUCLEOTIDE SEQUENCE [LARGE SCALE GENOMIC DNA]</scope>
    <source>
        <strain evidence="12">AATW-2023a</strain>
        <tissue evidence="12">Whole specimen</tissue>
    </source>
</reference>
<comment type="similarity">
    <text evidence="2 11">Belongs to the glycosyltransferase 31 family.</text>
</comment>
<name>A0AAN8IYI0_PATCE</name>
<dbReference type="Pfam" id="PF01762">
    <property type="entry name" value="Galactosyl_T"/>
    <property type="match status" value="1"/>
</dbReference>
<gene>
    <name evidence="12" type="ORF">SNE40_022000</name>
</gene>
<evidence type="ECO:0000256" key="7">
    <source>
        <dbReference type="ARBA" id="ARBA00022989"/>
    </source>
</evidence>
<evidence type="ECO:0000256" key="10">
    <source>
        <dbReference type="ARBA" id="ARBA00023180"/>
    </source>
</evidence>
<keyword evidence="3 11" id="KW-0328">Glycosyltransferase</keyword>